<organism evidence="2 3">
    <name type="scientific">Apiosordaria backusii</name>
    <dbReference type="NCBI Taxonomy" id="314023"/>
    <lineage>
        <taxon>Eukaryota</taxon>
        <taxon>Fungi</taxon>
        <taxon>Dikarya</taxon>
        <taxon>Ascomycota</taxon>
        <taxon>Pezizomycotina</taxon>
        <taxon>Sordariomycetes</taxon>
        <taxon>Sordariomycetidae</taxon>
        <taxon>Sordariales</taxon>
        <taxon>Lasiosphaeriaceae</taxon>
        <taxon>Apiosordaria</taxon>
    </lineage>
</organism>
<comment type="caution">
    <text evidence="2">The sequence shown here is derived from an EMBL/GenBank/DDBJ whole genome shotgun (WGS) entry which is preliminary data.</text>
</comment>
<reference evidence="2" key="1">
    <citation type="submission" date="2023-06" db="EMBL/GenBank/DDBJ databases">
        <title>Genome-scale phylogeny and comparative genomics of the fungal order Sordariales.</title>
        <authorList>
            <consortium name="Lawrence Berkeley National Laboratory"/>
            <person name="Hensen N."/>
            <person name="Bonometti L."/>
            <person name="Westerberg I."/>
            <person name="Brannstrom I.O."/>
            <person name="Guillou S."/>
            <person name="Cros-Aarteil S."/>
            <person name="Calhoun S."/>
            <person name="Haridas S."/>
            <person name="Kuo A."/>
            <person name="Mondo S."/>
            <person name="Pangilinan J."/>
            <person name="Riley R."/>
            <person name="Labutti K."/>
            <person name="Andreopoulos B."/>
            <person name="Lipzen A."/>
            <person name="Chen C."/>
            <person name="Yanf M."/>
            <person name="Daum C."/>
            <person name="Ng V."/>
            <person name="Clum A."/>
            <person name="Steindorff A."/>
            <person name="Ohm R."/>
            <person name="Martin F."/>
            <person name="Silar P."/>
            <person name="Natvig D."/>
            <person name="Lalanne C."/>
            <person name="Gautier V."/>
            <person name="Ament-Velasquez S.L."/>
            <person name="Kruys A."/>
            <person name="Hutchinson M.I."/>
            <person name="Powell A.J."/>
            <person name="Barry K."/>
            <person name="Miller A.N."/>
            <person name="Grigoriev I.V."/>
            <person name="Debuchy R."/>
            <person name="Gladieux P."/>
            <person name="Thoren M.H."/>
            <person name="Johannesson H."/>
        </authorList>
    </citation>
    <scope>NUCLEOTIDE SEQUENCE</scope>
    <source>
        <strain evidence="2">CBS 540.89</strain>
    </source>
</reference>
<feature type="compositionally biased region" description="Low complexity" evidence="1">
    <location>
        <begin position="175"/>
        <end position="185"/>
    </location>
</feature>
<evidence type="ECO:0000313" key="2">
    <source>
        <dbReference type="EMBL" id="KAK0747711.1"/>
    </source>
</evidence>
<keyword evidence="3" id="KW-1185">Reference proteome</keyword>
<dbReference type="Proteomes" id="UP001172159">
    <property type="component" value="Unassembled WGS sequence"/>
</dbReference>
<name>A0AA40EYF6_9PEZI</name>
<evidence type="ECO:0000256" key="1">
    <source>
        <dbReference type="SAM" id="MobiDB-lite"/>
    </source>
</evidence>
<gene>
    <name evidence="2" type="ORF">B0T21DRAFT_278189</name>
</gene>
<feature type="compositionally biased region" description="Gly residues" evidence="1">
    <location>
        <begin position="1"/>
        <end position="27"/>
    </location>
</feature>
<feature type="compositionally biased region" description="Basic and acidic residues" evidence="1">
    <location>
        <begin position="73"/>
        <end position="85"/>
    </location>
</feature>
<feature type="region of interest" description="Disordered" evidence="1">
    <location>
        <begin position="53"/>
        <end position="124"/>
    </location>
</feature>
<feature type="region of interest" description="Disordered" evidence="1">
    <location>
        <begin position="171"/>
        <end position="210"/>
    </location>
</feature>
<feature type="region of interest" description="Disordered" evidence="1">
    <location>
        <begin position="1"/>
        <end position="37"/>
    </location>
</feature>
<evidence type="ECO:0000313" key="3">
    <source>
        <dbReference type="Proteomes" id="UP001172159"/>
    </source>
</evidence>
<accession>A0AA40EYF6</accession>
<sequence length="210" mass="22118">MSLSPGGGPSGGGVGGSGGGNNGGGGPSSASFTHFNKHYNRNYTQSYMNATATTSSESIASNDGNGRPFTSVMRDRQARGKDPYHSGDGSEGSDLSDRESGATPSKLRLVGGGGGGGRPEKEDYARTELRQKAIAFLGSPELLMMYAQSTGDSIPGARLHFMRILCGYDEVPQHSSSSKASASTSRFANRPDHPRQHSHNSHNIGEKRRR</sequence>
<dbReference type="EMBL" id="JAUKTV010000001">
    <property type="protein sequence ID" value="KAK0747711.1"/>
    <property type="molecule type" value="Genomic_DNA"/>
</dbReference>
<dbReference type="AlphaFoldDB" id="A0AA40EYF6"/>
<proteinExistence type="predicted"/>
<protein>
    <submittedName>
        <fullName evidence="2">Uncharacterized protein</fullName>
    </submittedName>
</protein>